<evidence type="ECO:0000256" key="4">
    <source>
        <dbReference type="ARBA" id="ARBA00023212"/>
    </source>
</evidence>
<dbReference type="GO" id="GO:0051321">
    <property type="term" value="P:meiotic cell cycle"/>
    <property type="evidence" value="ECO:0007669"/>
    <property type="project" value="TreeGrafter"/>
</dbReference>
<keyword evidence="4 5" id="KW-0206">Cytoskeleton</keyword>
<keyword evidence="8" id="KW-1185">Reference proteome</keyword>
<proteinExistence type="inferred from homology"/>
<evidence type="ECO:0000313" key="9">
    <source>
        <dbReference type="RefSeq" id="XP_008795985.2"/>
    </source>
</evidence>
<dbReference type="GO" id="GO:0000278">
    <property type="term" value="P:mitotic cell cycle"/>
    <property type="evidence" value="ECO:0007669"/>
    <property type="project" value="TreeGrafter"/>
</dbReference>
<dbReference type="PANTHER" id="PTHR19302:SF33">
    <property type="entry name" value="GAMMA-TUBULIN COMPLEX COMPONENT 5"/>
    <property type="match status" value="1"/>
</dbReference>
<reference evidence="9 10" key="2">
    <citation type="submission" date="2025-04" db="UniProtKB">
        <authorList>
            <consortium name="RefSeq"/>
        </authorList>
    </citation>
    <scope>IDENTIFICATION</scope>
    <source>
        <tissue evidence="9 10">Young leaves</tissue>
    </source>
</reference>
<dbReference type="GO" id="GO:0043015">
    <property type="term" value="F:gamma-tubulin binding"/>
    <property type="evidence" value="ECO:0007669"/>
    <property type="project" value="InterPro"/>
</dbReference>
<protein>
    <recommendedName>
        <fullName evidence="5">Gamma-tubulin complex component</fullName>
    </recommendedName>
</protein>
<evidence type="ECO:0000256" key="5">
    <source>
        <dbReference type="RuleBase" id="RU363050"/>
    </source>
</evidence>
<evidence type="ECO:0000256" key="3">
    <source>
        <dbReference type="ARBA" id="ARBA00022701"/>
    </source>
</evidence>
<dbReference type="Pfam" id="PF04130">
    <property type="entry name" value="GCP_C_terminal"/>
    <property type="match status" value="1"/>
</dbReference>
<gene>
    <name evidence="9 10" type="primary">LOC103711564</name>
</gene>
<dbReference type="GO" id="GO:0051225">
    <property type="term" value="P:spindle assembly"/>
    <property type="evidence" value="ECO:0007669"/>
    <property type="project" value="TreeGrafter"/>
</dbReference>
<evidence type="ECO:0000259" key="6">
    <source>
        <dbReference type="Pfam" id="PF04130"/>
    </source>
</evidence>
<dbReference type="InterPro" id="IPR040457">
    <property type="entry name" value="GCP_C"/>
</dbReference>
<name>A0A8B8J6X2_PHODC</name>
<sequence length="1075" mass="121853">MRDVTRVEVSESFISKLHFSISKGLPHAEPVSTFRTNEYELVQGVLQMLQGFCSSLFFWDMDRQRFCAKDGIYSSHLSQTSLSGILNQFLFAGTCLKQVELFVKKAEASHQRAPTLKAFANTISSWLKRLHDVALKEEARSTGSDAGMITLLGLTSSLSSFCSKAEHLLQVVSGAVPNSYFDSDTSLPACDMAVHILNHLFKKLNEVCLVQGDEEEAYHMLLVLFVGSLLPYLEGLDSWLYDGTLDDPYEEMFFYANSAVTIDQPAFWEMSYLLRSCRWKKSRSNGLLIPFEVESTVHVKRETGAQEHITISSSTPRGRNLDDMDDVACPVFLKDIAKAIVSAGKSLQLVRHVQDENVLLFGRDYDRKPNDCKIPNGFNSGGQFTNHQHQVGVESDVFSIPESNNGIACCDYSDKEFIVHLPQRNHAHVMGDLTLSEVFLVSLAGLVGHGDHIYEYLRMSSPDIARMCKACKEKQVGEGTAENVQTLVNHETIWLKFLADAIFEKRHEDNRKEIFSEWTIKDLESSLDMEEMKNAAKFHCTKRHNHETVNILGASLGSFYPRNPVITVCREVLKKNMALWNELNISRSFHLPRLNDEGLREAIFGEKNSDAEAGEDFSSKGALPRINGTDYTFGFQFDELEHLRLLDETKILETLYPFPTLIPCFQENTSVSEFLPYQKNSTLASRVLKWIQSTKLKDTPQPAVIIQECLALYIKKQVDHVGRHILVKLMSDWKLMDELGVLRAIYLLGSGDLLQQFMIVIFNKLDKGDSWDDDFELNTILQESIRNSADSALLSTPDSLIVSITKQTASDDEENASVNVSTPRKIRNQYLGIDALDMLKFSYKVSWPLDLIANMEALRKYNQVMGFLLKVKRAKFVLDKARKWMWKGRGSRTHNYKHHLLLEQKLLHFVDAFHQYVMDRVFHSAWTELCTGMASAGSLDEVIEVHEAYLLSIQRQCFVAPDKLWALIASRIKTILGLALDFYTIQLTLSSGGAAPAIKARCEMEVDRIEKQFDDCIAFLLRILSFKLNVGHFPHLADLVTRINYNYFYMSDSGNLLTVPNFESSAKPGKTGFQK</sequence>
<evidence type="ECO:0000313" key="10">
    <source>
        <dbReference type="RefSeq" id="XP_026662199.2"/>
    </source>
</evidence>
<dbReference type="GeneID" id="103711564"/>
<dbReference type="InterPro" id="IPR041470">
    <property type="entry name" value="GCP_N"/>
</dbReference>
<dbReference type="GO" id="GO:0000930">
    <property type="term" value="C:gamma-tubulin complex"/>
    <property type="evidence" value="ECO:0007669"/>
    <property type="project" value="TreeGrafter"/>
</dbReference>
<dbReference type="OrthoDB" id="66546at2759"/>
<dbReference type="RefSeq" id="XP_026662199.2">
    <property type="nucleotide sequence ID" value="XM_026806398.2"/>
</dbReference>
<feature type="domain" description="Gamma tubulin complex component protein N-terminal" evidence="7">
    <location>
        <begin position="44"/>
        <end position="356"/>
    </location>
</feature>
<dbReference type="Proteomes" id="UP000228380">
    <property type="component" value="Chromosome 15"/>
</dbReference>
<comment type="function">
    <text evidence="5">Component of the gamma-tubulin ring complex (gTuRC) which mediates microtubule nucleation.</text>
</comment>
<dbReference type="Gene3D" id="1.20.120.1900">
    <property type="entry name" value="Gamma-tubulin complex, C-terminal domain"/>
    <property type="match status" value="1"/>
</dbReference>
<feature type="domain" description="Gamma tubulin complex component C-terminal" evidence="6">
    <location>
        <begin position="735"/>
        <end position="1049"/>
    </location>
</feature>
<comment type="subcellular location">
    <subcellularLocation>
        <location evidence="5">Cytoplasm</location>
        <location evidence="5">Cytoskeleton</location>
        <location evidence="5">Microtubule organizing center</location>
    </subcellularLocation>
</comment>
<dbReference type="KEGG" id="pda:103711564"/>
<evidence type="ECO:0000313" key="8">
    <source>
        <dbReference type="Proteomes" id="UP000228380"/>
    </source>
</evidence>
<dbReference type="RefSeq" id="XP_008795985.2">
    <property type="nucleotide sequence ID" value="XM_008797763.4"/>
</dbReference>
<dbReference type="GO" id="GO:0005874">
    <property type="term" value="C:microtubule"/>
    <property type="evidence" value="ECO:0007669"/>
    <property type="project" value="UniProtKB-KW"/>
</dbReference>
<dbReference type="InterPro" id="IPR007259">
    <property type="entry name" value="GCP"/>
</dbReference>
<accession>A0A8B8J6X2</accession>
<comment type="similarity">
    <text evidence="1 5">Belongs to the TUBGCP family.</text>
</comment>
<dbReference type="GO" id="GO:0051011">
    <property type="term" value="F:microtubule minus-end binding"/>
    <property type="evidence" value="ECO:0007669"/>
    <property type="project" value="TreeGrafter"/>
</dbReference>
<reference evidence="8" key="1">
    <citation type="journal article" date="2019" name="Nat. Commun.">
        <title>Genome-wide association mapping of date palm fruit traits.</title>
        <authorList>
            <person name="Hazzouri K.M."/>
            <person name="Gros-Balthazard M."/>
            <person name="Flowers J.M."/>
            <person name="Copetti D."/>
            <person name="Lemansour A."/>
            <person name="Lebrun M."/>
            <person name="Masmoudi K."/>
            <person name="Ferrand S."/>
            <person name="Dhar M.I."/>
            <person name="Fresquez Z.A."/>
            <person name="Rosas U."/>
            <person name="Zhang J."/>
            <person name="Talag J."/>
            <person name="Lee S."/>
            <person name="Kudrna D."/>
            <person name="Powell R.F."/>
            <person name="Leitch I.J."/>
            <person name="Krueger R.R."/>
            <person name="Wing R.A."/>
            <person name="Amiri K.M.A."/>
            <person name="Purugganan M.D."/>
        </authorList>
    </citation>
    <scope>NUCLEOTIDE SEQUENCE [LARGE SCALE GENOMIC DNA]</scope>
    <source>
        <strain evidence="8">cv. Khalas</strain>
    </source>
</reference>
<dbReference type="Pfam" id="PF17681">
    <property type="entry name" value="GCP_N_terminal"/>
    <property type="match status" value="1"/>
</dbReference>
<dbReference type="InterPro" id="IPR042241">
    <property type="entry name" value="GCP_C_sf"/>
</dbReference>
<evidence type="ECO:0000259" key="7">
    <source>
        <dbReference type="Pfam" id="PF17681"/>
    </source>
</evidence>
<dbReference type="AlphaFoldDB" id="A0A8B8J6X2"/>
<dbReference type="GO" id="GO:0007020">
    <property type="term" value="P:microtubule nucleation"/>
    <property type="evidence" value="ECO:0007669"/>
    <property type="project" value="InterPro"/>
</dbReference>
<keyword evidence="3 5" id="KW-0493">Microtubule</keyword>
<keyword evidence="2 5" id="KW-0963">Cytoplasm</keyword>
<organism evidence="8 10">
    <name type="scientific">Phoenix dactylifera</name>
    <name type="common">Date palm</name>
    <dbReference type="NCBI Taxonomy" id="42345"/>
    <lineage>
        <taxon>Eukaryota</taxon>
        <taxon>Viridiplantae</taxon>
        <taxon>Streptophyta</taxon>
        <taxon>Embryophyta</taxon>
        <taxon>Tracheophyta</taxon>
        <taxon>Spermatophyta</taxon>
        <taxon>Magnoliopsida</taxon>
        <taxon>Liliopsida</taxon>
        <taxon>Arecaceae</taxon>
        <taxon>Coryphoideae</taxon>
        <taxon>Phoeniceae</taxon>
        <taxon>Phoenix</taxon>
    </lineage>
</organism>
<evidence type="ECO:0000256" key="2">
    <source>
        <dbReference type="ARBA" id="ARBA00022490"/>
    </source>
</evidence>
<dbReference type="PANTHER" id="PTHR19302">
    <property type="entry name" value="GAMMA TUBULIN COMPLEX PROTEIN"/>
    <property type="match status" value="1"/>
</dbReference>
<evidence type="ECO:0000256" key="1">
    <source>
        <dbReference type="ARBA" id="ARBA00010337"/>
    </source>
</evidence>
<dbReference type="GO" id="GO:0000922">
    <property type="term" value="C:spindle pole"/>
    <property type="evidence" value="ECO:0007669"/>
    <property type="project" value="InterPro"/>
</dbReference>
<dbReference type="FunFam" id="1.20.120.1900:FF:000008">
    <property type="entry name" value="Gamma-tubulin complex component"/>
    <property type="match status" value="1"/>
</dbReference>
<dbReference type="GO" id="GO:0031122">
    <property type="term" value="P:cytoplasmic microtubule organization"/>
    <property type="evidence" value="ECO:0007669"/>
    <property type="project" value="TreeGrafter"/>
</dbReference>